<evidence type="ECO:0000256" key="5">
    <source>
        <dbReference type="ARBA" id="ARBA00022692"/>
    </source>
</evidence>
<comment type="caution">
    <text evidence="10">The sequence shown here is derived from an EMBL/GenBank/DDBJ whole genome shotgun (WGS) entry which is preliminary data.</text>
</comment>
<feature type="transmembrane region" description="Helical" evidence="8">
    <location>
        <begin position="397"/>
        <end position="416"/>
    </location>
</feature>
<dbReference type="PANTHER" id="PTHR33908:SF11">
    <property type="entry name" value="MEMBRANE PROTEIN"/>
    <property type="match status" value="1"/>
</dbReference>
<proteinExistence type="predicted"/>
<feature type="transmembrane region" description="Helical" evidence="8">
    <location>
        <begin position="320"/>
        <end position="336"/>
    </location>
</feature>
<evidence type="ECO:0000256" key="3">
    <source>
        <dbReference type="ARBA" id="ARBA00022676"/>
    </source>
</evidence>
<feature type="transmembrane region" description="Helical" evidence="8">
    <location>
        <begin position="126"/>
        <end position="146"/>
    </location>
</feature>
<feature type="transmembrane region" description="Helical" evidence="8">
    <location>
        <begin position="342"/>
        <end position="361"/>
    </location>
</feature>
<dbReference type="PANTHER" id="PTHR33908">
    <property type="entry name" value="MANNOSYLTRANSFERASE YKCB-RELATED"/>
    <property type="match status" value="1"/>
</dbReference>
<dbReference type="RefSeq" id="WP_095652069.1">
    <property type="nucleotide sequence ID" value="NZ_LMVM01000023.1"/>
</dbReference>
<keyword evidence="6 8" id="KW-1133">Transmembrane helix</keyword>
<accession>A0A2A2H4J1</accession>
<feature type="transmembrane region" description="Helical" evidence="8">
    <location>
        <begin position="98"/>
        <end position="119"/>
    </location>
</feature>
<keyword evidence="2" id="KW-1003">Cell membrane</keyword>
<dbReference type="GO" id="GO:0005886">
    <property type="term" value="C:plasma membrane"/>
    <property type="evidence" value="ECO:0007669"/>
    <property type="project" value="UniProtKB-SubCell"/>
</dbReference>
<protein>
    <recommendedName>
        <fullName evidence="9">Glycosyltransferase RgtA/B/C/D-like domain-containing protein</fullName>
    </recommendedName>
</protein>
<evidence type="ECO:0000256" key="8">
    <source>
        <dbReference type="SAM" id="Phobius"/>
    </source>
</evidence>
<keyword evidence="7 8" id="KW-0472">Membrane</keyword>
<name>A0A2A2H4J1_METBR</name>
<reference evidence="10 11" key="1">
    <citation type="journal article" date="2017" name="BMC Genomics">
        <title>Genomic analysis of methanogenic archaea reveals a shift towards energy conservation.</title>
        <authorList>
            <person name="Gilmore S.P."/>
            <person name="Henske J.K."/>
            <person name="Sexton J.A."/>
            <person name="Solomon K.V."/>
            <person name="Seppala S."/>
            <person name="Yoo J.I."/>
            <person name="Huyett L.M."/>
            <person name="Pressman A."/>
            <person name="Cogan J.Z."/>
            <person name="Kivenson V."/>
            <person name="Peng X."/>
            <person name="Tan Y."/>
            <person name="Valentine D.L."/>
            <person name="O'Malley M.A."/>
        </authorList>
    </citation>
    <scope>NUCLEOTIDE SEQUENCE [LARGE SCALE GENOMIC DNA]</scope>
    <source>
        <strain evidence="10 11">M.o.H.</strain>
    </source>
</reference>
<keyword evidence="11" id="KW-1185">Reference proteome</keyword>
<evidence type="ECO:0000256" key="4">
    <source>
        <dbReference type="ARBA" id="ARBA00022679"/>
    </source>
</evidence>
<organism evidence="10 11">
    <name type="scientific">Methanobacterium bryantii</name>
    <dbReference type="NCBI Taxonomy" id="2161"/>
    <lineage>
        <taxon>Archaea</taxon>
        <taxon>Methanobacteriati</taxon>
        <taxon>Methanobacteriota</taxon>
        <taxon>Methanomada group</taxon>
        <taxon>Methanobacteria</taxon>
        <taxon>Methanobacteriales</taxon>
        <taxon>Methanobacteriaceae</taxon>
        <taxon>Methanobacterium</taxon>
    </lineage>
</organism>
<sequence length="568" mass="65272">MNNHYKHFKDKLMKSTNIFKKYRTSLISLAALIAIVSLITFYRVKIQMDVGPIWDTYDFLSNALLFAGKGTGYSDLTRPPVISILTSLLFRLKYTSSAAIFVVDGLLFVFGVIGFFLLLKLRLSNIESILGSLLYATFPIVITFAGSGLSDVPSVSFSIWTIYFTILAVKKSSKFFYLSFPFLMLAFLTRYPSALLIFPIMFYIIINQKLIQKIRNITIGISISLLLLIPILIFFYDIFGNPFYSFLNFFGSSSSTASAGTYAYNPDILYFLNHLPSFIGAPGITIIAIILSFTSYMLLKLKKDRFKIKLINIKNVKKVTAVKMILFTILTLIFLGTLGKMFYMASEIIFFILFCIFYTLIKDINRKDIDIHLLIFAWFMAFFIFHSVYVVKDSRYFVTMAPQAAYFLIVGLNITLNTIKSKIKNINLTHLFSVILIFMLLFCTISYLPTIEEGNSNLTIRNENIYLASNWLINYDPDYKDKIIYSQLWPYSGWYLKTSVKMMPIIMNGQMYYTCIDSSNFSPQDSITSNNFLVNNDAYYCFSIQQGLNLTSYKPIKRFGNVIIYKRV</sequence>
<dbReference type="InterPro" id="IPR038731">
    <property type="entry name" value="RgtA/B/C-like"/>
</dbReference>
<evidence type="ECO:0000313" key="10">
    <source>
        <dbReference type="EMBL" id="PAV04275.1"/>
    </source>
</evidence>
<dbReference type="AlphaFoldDB" id="A0A2A2H4J1"/>
<feature type="transmembrane region" description="Helical" evidence="8">
    <location>
        <begin position="176"/>
        <end position="205"/>
    </location>
</feature>
<dbReference type="GO" id="GO:0016763">
    <property type="term" value="F:pentosyltransferase activity"/>
    <property type="evidence" value="ECO:0007669"/>
    <property type="project" value="TreeGrafter"/>
</dbReference>
<gene>
    <name evidence="10" type="ORF">ASJ80_05340</name>
</gene>
<feature type="transmembrane region" description="Helical" evidence="8">
    <location>
        <begin position="217"/>
        <end position="236"/>
    </location>
</feature>
<evidence type="ECO:0000256" key="7">
    <source>
        <dbReference type="ARBA" id="ARBA00023136"/>
    </source>
</evidence>
<evidence type="ECO:0000256" key="6">
    <source>
        <dbReference type="ARBA" id="ARBA00022989"/>
    </source>
</evidence>
<dbReference type="GO" id="GO:0008610">
    <property type="term" value="P:lipid biosynthetic process"/>
    <property type="evidence" value="ECO:0007669"/>
    <property type="project" value="UniProtKB-ARBA"/>
</dbReference>
<dbReference type="Proteomes" id="UP000217784">
    <property type="component" value="Unassembled WGS sequence"/>
</dbReference>
<feature type="transmembrane region" description="Helical" evidence="8">
    <location>
        <begin position="428"/>
        <end position="448"/>
    </location>
</feature>
<dbReference type="InterPro" id="IPR050297">
    <property type="entry name" value="LipidA_mod_glycosyltrf_83"/>
</dbReference>
<dbReference type="EMBL" id="LMVM01000023">
    <property type="protein sequence ID" value="PAV04275.1"/>
    <property type="molecule type" value="Genomic_DNA"/>
</dbReference>
<evidence type="ECO:0000256" key="1">
    <source>
        <dbReference type="ARBA" id="ARBA00004651"/>
    </source>
</evidence>
<dbReference type="Pfam" id="PF13231">
    <property type="entry name" value="PMT_2"/>
    <property type="match status" value="1"/>
</dbReference>
<keyword evidence="5 8" id="KW-0812">Transmembrane</keyword>
<evidence type="ECO:0000313" key="11">
    <source>
        <dbReference type="Proteomes" id="UP000217784"/>
    </source>
</evidence>
<feature type="domain" description="Glycosyltransferase RgtA/B/C/D-like" evidence="9">
    <location>
        <begin position="78"/>
        <end position="233"/>
    </location>
</feature>
<feature type="transmembrane region" description="Helical" evidence="8">
    <location>
        <begin position="21"/>
        <end position="42"/>
    </location>
</feature>
<feature type="transmembrane region" description="Helical" evidence="8">
    <location>
        <begin position="373"/>
        <end position="391"/>
    </location>
</feature>
<evidence type="ECO:0000259" key="9">
    <source>
        <dbReference type="Pfam" id="PF13231"/>
    </source>
</evidence>
<keyword evidence="4" id="KW-0808">Transferase</keyword>
<dbReference type="OrthoDB" id="71427at2157"/>
<evidence type="ECO:0000256" key="2">
    <source>
        <dbReference type="ARBA" id="ARBA00022475"/>
    </source>
</evidence>
<comment type="subcellular location">
    <subcellularLocation>
        <location evidence="1">Cell membrane</location>
        <topology evidence="1">Multi-pass membrane protein</topology>
    </subcellularLocation>
</comment>
<feature type="transmembrane region" description="Helical" evidence="8">
    <location>
        <begin position="276"/>
        <end position="299"/>
    </location>
</feature>
<keyword evidence="3" id="KW-0328">Glycosyltransferase</keyword>